<accession>A0A8X7WE24</accession>
<evidence type="ECO:0000313" key="6">
    <source>
        <dbReference type="Proteomes" id="UP000886595"/>
    </source>
</evidence>
<dbReference type="OrthoDB" id="3763at2759"/>
<sequence length="107" mass="11661">MNNESRRVLSQRARREISPSNSASISSLEQLKTSAIDQIGLNVHVVIAGNSVEFPCKLLTGQHMASKDQSTLYEPIKELDIMLTQIAAEAEVSVDLMPGRNDPANLA</sequence>
<dbReference type="Proteomes" id="UP000886595">
    <property type="component" value="Unassembled WGS sequence"/>
</dbReference>
<evidence type="ECO:0000256" key="3">
    <source>
        <dbReference type="SAM" id="MobiDB-lite"/>
    </source>
</evidence>
<dbReference type="GO" id="GO:0003677">
    <property type="term" value="F:DNA binding"/>
    <property type="evidence" value="ECO:0007669"/>
    <property type="project" value="InterPro"/>
</dbReference>
<gene>
    <name evidence="5" type="ORF">Bca52824_011124</name>
</gene>
<dbReference type="PANTHER" id="PTHR10416:SF0">
    <property type="entry name" value="DNA POLYMERASE DELTA SUBUNIT 2"/>
    <property type="match status" value="1"/>
</dbReference>
<comment type="caution">
    <text evidence="5">The sequence shown here is derived from an EMBL/GenBank/DDBJ whole genome shotgun (WGS) entry which is preliminary data.</text>
</comment>
<evidence type="ECO:0000313" key="5">
    <source>
        <dbReference type="EMBL" id="KAG2328396.1"/>
    </source>
</evidence>
<dbReference type="GO" id="GO:0006271">
    <property type="term" value="P:DNA strand elongation involved in DNA replication"/>
    <property type="evidence" value="ECO:0007669"/>
    <property type="project" value="TreeGrafter"/>
</dbReference>
<dbReference type="InterPro" id="IPR024826">
    <property type="entry name" value="DNA_pol_delta/II_ssu"/>
</dbReference>
<dbReference type="GO" id="GO:0043625">
    <property type="term" value="C:delta DNA polymerase complex"/>
    <property type="evidence" value="ECO:0007669"/>
    <property type="project" value="TreeGrafter"/>
</dbReference>
<feature type="compositionally biased region" description="Low complexity" evidence="3">
    <location>
        <begin position="18"/>
        <end position="27"/>
    </location>
</feature>
<dbReference type="PANTHER" id="PTHR10416">
    <property type="entry name" value="DNA POLYMERASE DELTA SUBUNIT 2"/>
    <property type="match status" value="1"/>
</dbReference>
<dbReference type="Gene3D" id="3.60.21.50">
    <property type="match status" value="1"/>
</dbReference>
<protein>
    <recommendedName>
        <fullName evidence="4">DNA polymerase alpha/delta/epsilon subunit B domain-containing protein</fullName>
    </recommendedName>
</protein>
<evidence type="ECO:0000256" key="2">
    <source>
        <dbReference type="ARBA" id="ARBA00022705"/>
    </source>
</evidence>
<feature type="compositionally biased region" description="Basic and acidic residues" evidence="3">
    <location>
        <begin position="1"/>
        <end position="17"/>
    </location>
</feature>
<dbReference type="EMBL" id="JAAMPC010000002">
    <property type="protein sequence ID" value="KAG2328396.1"/>
    <property type="molecule type" value="Genomic_DNA"/>
</dbReference>
<dbReference type="AlphaFoldDB" id="A0A8X7WE24"/>
<dbReference type="InterPro" id="IPR007185">
    <property type="entry name" value="DNA_pol_a/d/e_bsu"/>
</dbReference>
<organism evidence="5 6">
    <name type="scientific">Brassica carinata</name>
    <name type="common">Ethiopian mustard</name>
    <name type="synonym">Abyssinian cabbage</name>
    <dbReference type="NCBI Taxonomy" id="52824"/>
    <lineage>
        <taxon>Eukaryota</taxon>
        <taxon>Viridiplantae</taxon>
        <taxon>Streptophyta</taxon>
        <taxon>Embryophyta</taxon>
        <taxon>Tracheophyta</taxon>
        <taxon>Spermatophyta</taxon>
        <taxon>Magnoliopsida</taxon>
        <taxon>eudicotyledons</taxon>
        <taxon>Gunneridae</taxon>
        <taxon>Pentapetalae</taxon>
        <taxon>rosids</taxon>
        <taxon>malvids</taxon>
        <taxon>Brassicales</taxon>
        <taxon>Brassicaceae</taxon>
        <taxon>Brassiceae</taxon>
        <taxon>Brassica</taxon>
    </lineage>
</organism>
<dbReference type="Pfam" id="PF04042">
    <property type="entry name" value="DNA_pol_E_B"/>
    <property type="match status" value="1"/>
</dbReference>
<reference evidence="5 6" key="1">
    <citation type="submission" date="2020-02" db="EMBL/GenBank/DDBJ databases">
        <authorList>
            <person name="Ma Q."/>
            <person name="Huang Y."/>
            <person name="Song X."/>
            <person name="Pei D."/>
        </authorList>
    </citation>
    <scope>NUCLEOTIDE SEQUENCE [LARGE SCALE GENOMIC DNA]</scope>
    <source>
        <strain evidence="5">Sxm20200214</strain>
        <tissue evidence="5">Leaf</tissue>
    </source>
</reference>
<evidence type="ECO:0000259" key="4">
    <source>
        <dbReference type="Pfam" id="PF04042"/>
    </source>
</evidence>
<evidence type="ECO:0000256" key="1">
    <source>
        <dbReference type="ARBA" id="ARBA00006035"/>
    </source>
</evidence>
<feature type="domain" description="DNA polymerase alpha/delta/epsilon subunit B" evidence="4">
    <location>
        <begin position="43"/>
        <end position="105"/>
    </location>
</feature>
<proteinExistence type="inferred from homology"/>
<keyword evidence="2" id="KW-0235">DNA replication</keyword>
<feature type="region of interest" description="Disordered" evidence="3">
    <location>
        <begin position="1"/>
        <end position="27"/>
    </location>
</feature>
<comment type="similarity">
    <text evidence="1">Belongs to the DNA polymerase delta/II small subunit family.</text>
</comment>
<keyword evidence="6" id="KW-1185">Reference proteome</keyword>
<name>A0A8X7WE24_BRACI</name>